<dbReference type="GO" id="GO:0016705">
    <property type="term" value="F:oxidoreductase activity, acting on paired donors, with incorporation or reduction of molecular oxygen"/>
    <property type="evidence" value="ECO:0007669"/>
    <property type="project" value="InterPro"/>
</dbReference>
<evidence type="ECO:0000256" key="8">
    <source>
        <dbReference type="ARBA" id="ARBA00022848"/>
    </source>
</evidence>
<evidence type="ECO:0000256" key="9">
    <source>
        <dbReference type="ARBA" id="ARBA00023002"/>
    </source>
</evidence>
<accession>A0A8K0C8X1</accession>
<keyword evidence="12 15" id="KW-0472">Membrane</keyword>
<keyword evidence="6 13" id="KW-0479">Metal-binding</keyword>
<evidence type="ECO:0000256" key="7">
    <source>
        <dbReference type="ARBA" id="ARBA00022824"/>
    </source>
</evidence>
<dbReference type="InterPro" id="IPR050476">
    <property type="entry name" value="Insect_CytP450_Detox"/>
</dbReference>
<keyword evidence="15" id="KW-0812">Transmembrane</keyword>
<dbReference type="InterPro" id="IPR002401">
    <property type="entry name" value="Cyt_P450_E_grp-I"/>
</dbReference>
<evidence type="ECO:0000256" key="11">
    <source>
        <dbReference type="ARBA" id="ARBA00023033"/>
    </source>
</evidence>
<evidence type="ECO:0000256" key="10">
    <source>
        <dbReference type="ARBA" id="ARBA00023004"/>
    </source>
</evidence>
<dbReference type="Proteomes" id="UP000801492">
    <property type="component" value="Unassembled WGS sequence"/>
</dbReference>
<comment type="subcellular location">
    <subcellularLocation>
        <location evidence="3">Endoplasmic reticulum membrane</location>
        <topology evidence="3">Peripheral membrane protein</topology>
    </subcellularLocation>
    <subcellularLocation>
        <location evidence="2">Microsome membrane</location>
        <topology evidence="2">Peripheral membrane protein</topology>
    </subcellularLocation>
</comment>
<comment type="cofactor">
    <cofactor evidence="1 13">
        <name>heme</name>
        <dbReference type="ChEBI" id="CHEBI:30413"/>
    </cofactor>
</comment>
<evidence type="ECO:0000256" key="13">
    <source>
        <dbReference type="PIRSR" id="PIRSR602401-1"/>
    </source>
</evidence>
<evidence type="ECO:0000256" key="4">
    <source>
        <dbReference type="ARBA" id="ARBA00010617"/>
    </source>
</evidence>
<evidence type="ECO:0000256" key="2">
    <source>
        <dbReference type="ARBA" id="ARBA00004174"/>
    </source>
</evidence>
<evidence type="ECO:0000256" key="15">
    <source>
        <dbReference type="SAM" id="Phobius"/>
    </source>
</evidence>
<evidence type="ECO:0000256" key="14">
    <source>
        <dbReference type="RuleBase" id="RU000461"/>
    </source>
</evidence>
<dbReference type="InterPro" id="IPR001128">
    <property type="entry name" value="Cyt_P450"/>
</dbReference>
<evidence type="ECO:0000256" key="6">
    <source>
        <dbReference type="ARBA" id="ARBA00022723"/>
    </source>
</evidence>
<evidence type="ECO:0000313" key="17">
    <source>
        <dbReference type="Proteomes" id="UP000801492"/>
    </source>
</evidence>
<feature type="transmembrane region" description="Helical" evidence="15">
    <location>
        <begin position="38"/>
        <end position="60"/>
    </location>
</feature>
<dbReference type="EMBL" id="VTPC01090587">
    <property type="protein sequence ID" value="KAF2882788.1"/>
    <property type="molecule type" value="Genomic_DNA"/>
</dbReference>
<dbReference type="PROSITE" id="PS00086">
    <property type="entry name" value="CYTOCHROME_P450"/>
    <property type="match status" value="1"/>
</dbReference>
<evidence type="ECO:0000256" key="5">
    <source>
        <dbReference type="ARBA" id="ARBA00022617"/>
    </source>
</evidence>
<dbReference type="AlphaFoldDB" id="A0A8K0C8X1"/>
<keyword evidence="17" id="KW-1185">Reference proteome</keyword>
<evidence type="ECO:0000313" key="16">
    <source>
        <dbReference type="EMBL" id="KAF2882788.1"/>
    </source>
</evidence>
<proteinExistence type="inferred from homology"/>
<dbReference type="GO" id="GO:0004497">
    <property type="term" value="F:monooxygenase activity"/>
    <property type="evidence" value="ECO:0007669"/>
    <property type="project" value="UniProtKB-KW"/>
</dbReference>
<keyword evidence="5 13" id="KW-0349">Heme</keyword>
<dbReference type="InterPro" id="IPR017972">
    <property type="entry name" value="Cyt_P450_CS"/>
</dbReference>
<dbReference type="PRINTS" id="PR00463">
    <property type="entry name" value="EP450I"/>
</dbReference>
<organism evidence="16 17">
    <name type="scientific">Ignelater luminosus</name>
    <name type="common">Cucubano</name>
    <name type="synonym">Pyrophorus luminosus</name>
    <dbReference type="NCBI Taxonomy" id="2038154"/>
    <lineage>
        <taxon>Eukaryota</taxon>
        <taxon>Metazoa</taxon>
        <taxon>Ecdysozoa</taxon>
        <taxon>Arthropoda</taxon>
        <taxon>Hexapoda</taxon>
        <taxon>Insecta</taxon>
        <taxon>Pterygota</taxon>
        <taxon>Neoptera</taxon>
        <taxon>Endopterygota</taxon>
        <taxon>Coleoptera</taxon>
        <taxon>Polyphaga</taxon>
        <taxon>Elateriformia</taxon>
        <taxon>Elateroidea</taxon>
        <taxon>Elateridae</taxon>
        <taxon>Agrypninae</taxon>
        <taxon>Pyrophorini</taxon>
        <taxon>Ignelater</taxon>
    </lineage>
</organism>
<dbReference type="OrthoDB" id="2789670at2759"/>
<keyword evidence="15" id="KW-1133">Transmembrane helix</keyword>
<keyword evidence="8" id="KW-0492">Microsome</keyword>
<protein>
    <recommendedName>
        <fullName evidence="18">Cytochrome P450</fullName>
    </recommendedName>
</protein>
<keyword evidence="9 14" id="KW-0560">Oxidoreductase</keyword>
<evidence type="ECO:0000256" key="1">
    <source>
        <dbReference type="ARBA" id="ARBA00001971"/>
    </source>
</evidence>
<dbReference type="GO" id="GO:0020037">
    <property type="term" value="F:heme binding"/>
    <property type="evidence" value="ECO:0007669"/>
    <property type="project" value="InterPro"/>
</dbReference>
<keyword evidence="11 14" id="KW-0503">Monooxygenase</keyword>
<keyword evidence="7" id="KW-0256">Endoplasmic reticulum</keyword>
<dbReference type="Pfam" id="PF00067">
    <property type="entry name" value="p450"/>
    <property type="match status" value="1"/>
</dbReference>
<sequence>MWGVTQANMHGNRPTDALEDTNPILINGKPLKRMLVEIVAIILTAAVSYWTYVSWIYTYWKRKNVPYIQPSFPFGNIENPLTMKSYIGVWLKNIYDEFKKRGEGVGGGIYMFASPAYVVVDPEILKHDYKLPDTDIVIEKGTRIMISTLGLQRDAEYYPDPEKFDPERFSDENRKSIVPFTYIPFGEGPRICLGMRFGIMQTKVGLTALLKNYKFSVNKKTTLPFEMNRFSFTLLTTGGIWLDTEKVKN</sequence>
<dbReference type="GO" id="GO:0005789">
    <property type="term" value="C:endoplasmic reticulum membrane"/>
    <property type="evidence" value="ECO:0007669"/>
    <property type="project" value="UniProtKB-SubCell"/>
</dbReference>
<dbReference type="SUPFAM" id="SSF48264">
    <property type="entry name" value="Cytochrome P450"/>
    <property type="match status" value="1"/>
</dbReference>
<keyword evidence="10 13" id="KW-0408">Iron</keyword>
<dbReference type="InterPro" id="IPR036396">
    <property type="entry name" value="Cyt_P450_sf"/>
</dbReference>
<evidence type="ECO:0000256" key="12">
    <source>
        <dbReference type="ARBA" id="ARBA00023136"/>
    </source>
</evidence>
<evidence type="ECO:0000256" key="3">
    <source>
        <dbReference type="ARBA" id="ARBA00004406"/>
    </source>
</evidence>
<name>A0A8K0C8X1_IGNLU</name>
<dbReference type="PANTHER" id="PTHR24292">
    <property type="entry name" value="CYTOCHROME P450"/>
    <property type="match status" value="1"/>
</dbReference>
<gene>
    <name evidence="16" type="ORF">ILUMI_23300</name>
</gene>
<reference evidence="16" key="1">
    <citation type="submission" date="2019-08" db="EMBL/GenBank/DDBJ databases">
        <title>The genome of the North American firefly Photinus pyralis.</title>
        <authorList>
            <consortium name="Photinus pyralis genome working group"/>
            <person name="Fallon T.R."/>
            <person name="Sander Lower S.E."/>
            <person name="Weng J.-K."/>
        </authorList>
    </citation>
    <scope>NUCLEOTIDE SEQUENCE</scope>
    <source>
        <strain evidence="16">TRF0915ILg1</strain>
        <tissue evidence="16">Whole body</tissue>
    </source>
</reference>
<dbReference type="Gene3D" id="1.10.630.10">
    <property type="entry name" value="Cytochrome P450"/>
    <property type="match status" value="1"/>
</dbReference>
<dbReference type="GO" id="GO:0005506">
    <property type="term" value="F:iron ion binding"/>
    <property type="evidence" value="ECO:0007669"/>
    <property type="project" value="InterPro"/>
</dbReference>
<feature type="binding site" description="axial binding residue" evidence="13">
    <location>
        <position position="192"/>
    </location>
    <ligand>
        <name>heme</name>
        <dbReference type="ChEBI" id="CHEBI:30413"/>
    </ligand>
    <ligandPart>
        <name>Fe</name>
        <dbReference type="ChEBI" id="CHEBI:18248"/>
    </ligandPart>
</feature>
<comment type="caution">
    <text evidence="16">The sequence shown here is derived from an EMBL/GenBank/DDBJ whole genome shotgun (WGS) entry which is preliminary data.</text>
</comment>
<evidence type="ECO:0008006" key="18">
    <source>
        <dbReference type="Google" id="ProtNLM"/>
    </source>
</evidence>
<comment type="similarity">
    <text evidence="4 14">Belongs to the cytochrome P450 family.</text>
</comment>
<dbReference type="PANTHER" id="PTHR24292:SF100">
    <property type="entry name" value="CYTOCHROME P450 6A16, ISOFORM B-RELATED"/>
    <property type="match status" value="1"/>
</dbReference>